<dbReference type="KEGG" id="roz:CBI38_29470"/>
<reference evidence="1 3" key="1">
    <citation type="submission" date="2017-05" db="EMBL/GenBank/DDBJ databases">
        <title>Isolation of Rhodococcus sp. S2-17 biodegrading of BP-3.</title>
        <authorList>
            <person name="Lee Y."/>
            <person name="Kim K.H."/>
            <person name="Chun B.H."/>
            <person name="Jung H.S."/>
            <person name="Jeon C.O."/>
        </authorList>
    </citation>
    <scope>NUCLEOTIDE SEQUENCE [LARGE SCALE GENOMIC DNA]</scope>
    <source>
        <strain evidence="1 3">S2-17</strain>
    </source>
</reference>
<evidence type="ECO:0000313" key="3">
    <source>
        <dbReference type="Proteomes" id="UP000245711"/>
    </source>
</evidence>
<dbReference type="RefSeq" id="WP_109335466.1">
    <property type="nucleotide sequence ID" value="NZ_CP021354.1"/>
</dbReference>
<evidence type="ECO:0000313" key="2">
    <source>
        <dbReference type="EMBL" id="MDV7267482.1"/>
    </source>
</evidence>
<dbReference type="OrthoDB" id="3854249at2"/>
<dbReference type="AlphaFoldDB" id="A0A2S2C4U1"/>
<dbReference type="InterPro" id="IPR045649">
    <property type="entry name" value="DUF6400"/>
</dbReference>
<dbReference type="EMBL" id="CP021354">
    <property type="protein sequence ID" value="AWK75927.1"/>
    <property type="molecule type" value="Genomic_DNA"/>
</dbReference>
<sequence length="79" mass="8751">MSGHSELSFALDLTLDEARRRTAVLEAIGDDWDPVAVLAEEERAYDLLYSGLDAEQQRIYDELVAAGVLPDRTVGRVTD</sequence>
<organism evidence="1 3">
    <name type="scientific">Rhodococcus oxybenzonivorans</name>
    <dbReference type="NCBI Taxonomy" id="1990687"/>
    <lineage>
        <taxon>Bacteria</taxon>
        <taxon>Bacillati</taxon>
        <taxon>Actinomycetota</taxon>
        <taxon>Actinomycetes</taxon>
        <taxon>Mycobacteriales</taxon>
        <taxon>Nocardiaceae</taxon>
        <taxon>Rhodococcus</taxon>
    </lineage>
</organism>
<gene>
    <name evidence="1" type="ORF">CBI38_29470</name>
    <name evidence="2" type="ORF">R4315_23440</name>
</gene>
<keyword evidence="3" id="KW-1185">Reference proteome</keyword>
<dbReference type="Proteomes" id="UP000245711">
    <property type="component" value="Chromosome"/>
</dbReference>
<dbReference type="Proteomes" id="UP001185863">
    <property type="component" value="Unassembled WGS sequence"/>
</dbReference>
<dbReference type="Pfam" id="PF19938">
    <property type="entry name" value="DUF6400"/>
    <property type="match status" value="1"/>
</dbReference>
<protein>
    <submittedName>
        <fullName evidence="2">DUF6400 family protein</fullName>
    </submittedName>
</protein>
<accession>A0A2S2C4U1</accession>
<name>A0A2S2C4U1_9NOCA</name>
<dbReference type="EMBL" id="JAWLUP010000088">
    <property type="protein sequence ID" value="MDV7267482.1"/>
    <property type="molecule type" value="Genomic_DNA"/>
</dbReference>
<reference evidence="2" key="2">
    <citation type="submission" date="2023-10" db="EMBL/GenBank/DDBJ databases">
        <title>Development of a sustainable strategy for remediation of hydrocarbon-contaminated territories based on the waste exchange concept.</title>
        <authorList>
            <person name="Krivoruchko A."/>
        </authorList>
    </citation>
    <scope>NUCLEOTIDE SEQUENCE</scope>
    <source>
        <strain evidence="2">IEGM 68</strain>
    </source>
</reference>
<evidence type="ECO:0000313" key="1">
    <source>
        <dbReference type="EMBL" id="AWK75927.1"/>
    </source>
</evidence>
<proteinExistence type="predicted"/>